<proteinExistence type="predicted"/>
<accession>A0AAN7RVG0</accession>
<name>A0AAN7RVG0_MYCAM</name>
<dbReference type="EMBL" id="JAUNZN010000004">
    <property type="protein sequence ID" value="KAK4822049.1"/>
    <property type="molecule type" value="Genomic_DNA"/>
</dbReference>
<dbReference type="Proteomes" id="UP001333110">
    <property type="component" value="Unassembled WGS sequence"/>
</dbReference>
<gene>
    <name evidence="1" type="ORF">QYF61_008858</name>
</gene>
<keyword evidence="2" id="KW-1185">Reference proteome</keyword>
<reference evidence="1 2" key="1">
    <citation type="journal article" date="2023" name="J. Hered.">
        <title>Chromosome-level genome of the wood stork (Mycteria americana) provides insight into avian chromosome evolution.</title>
        <authorList>
            <person name="Flamio R. Jr."/>
            <person name="Ramstad K.M."/>
        </authorList>
    </citation>
    <scope>NUCLEOTIDE SEQUENCE [LARGE SCALE GENOMIC DNA]</scope>
    <source>
        <strain evidence="1">JAX WOST 10</strain>
    </source>
</reference>
<protein>
    <submittedName>
        <fullName evidence="1">Uncharacterized protein</fullName>
    </submittedName>
</protein>
<evidence type="ECO:0000313" key="1">
    <source>
        <dbReference type="EMBL" id="KAK4822049.1"/>
    </source>
</evidence>
<organism evidence="1 2">
    <name type="scientific">Mycteria americana</name>
    <name type="common">Wood stork</name>
    <dbReference type="NCBI Taxonomy" id="33587"/>
    <lineage>
        <taxon>Eukaryota</taxon>
        <taxon>Metazoa</taxon>
        <taxon>Chordata</taxon>
        <taxon>Craniata</taxon>
        <taxon>Vertebrata</taxon>
        <taxon>Euteleostomi</taxon>
        <taxon>Archelosauria</taxon>
        <taxon>Archosauria</taxon>
        <taxon>Dinosauria</taxon>
        <taxon>Saurischia</taxon>
        <taxon>Theropoda</taxon>
        <taxon>Coelurosauria</taxon>
        <taxon>Aves</taxon>
        <taxon>Neognathae</taxon>
        <taxon>Neoaves</taxon>
        <taxon>Aequornithes</taxon>
        <taxon>Ciconiiformes</taxon>
        <taxon>Ciconiidae</taxon>
        <taxon>Mycteria</taxon>
    </lineage>
</organism>
<dbReference type="AlphaFoldDB" id="A0AAN7RVG0"/>
<evidence type="ECO:0000313" key="2">
    <source>
        <dbReference type="Proteomes" id="UP001333110"/>
    </source>
</evidence>
<sequence>MNCSPKRDLHSTARGFQRINQHTDMSRRCALAAQKANRILGCIKRIVASRMGEVILPLHSHETPPRVLCPALGSPVRERHGPVRAGPEEGQENGQRAGALLLCLENKRLQGDLNAAFQYLKGACKEDGDFFTRTCSDRTWGDGFKLKEGRFRLDIRKKFFMMRVVRHWNKLAREVVDAPSLDGALGKLI</sequence>
<comment type="caution">
    <text evidence="1">The sequence shown here is derived from an EMBL/GenBank/DDBJ whole genome shotgun (WGS) entry which is preliminary data.</text>
</comment>